<name>A0A1G6PYF5_9BURK</name>
<organism evidence="2 3">
    <name type="scientific">Paraburkholderia lycopersici</name>
    <dbReference type="NCBI Taxonomy" id="416944"/>
    <lineage>
        <taxon>Bacteria</taxon>
        <taxon>Pseudomonadati</taxon>
        <taxon>Pseudomonadota</taxon>
        <taxon>Betaproteobacteria</taxon>
        <taxon>Burkholderiales</taxon>
        <taxon>Burkholderiaceae</taxon>
        <taxon>Paraburkholderia</taxon>
    </lineage>
</organism>
<accession>A0A1G6PYF5</accession>
<protein>
    <submittedName>
        <fullName evidence="2">Uncharacterized protein</fullName>
    </submittedName>
</protein>
<sequence>MTVESAPVRLRLQSAPRRRLSLPAIFATMRAPAMLLACACTVCALGACSARDADSRVALTADAARELAQAQPGNAQSPPPASAFALASDAASSNPPDGATPAALPANAVRSPEKPSADAAAQAAQNEPLAPPVIHTVD</sequence>
<keyword evidence="3" id="KW-1185">Reference proteome</keyword>
<evidence type="ECO:0000313" key="2">
    <source>
        <dbReference type="EMBL" id="SDC85242.1"/>
    </source>
</evidence>
<feature type="compositionally biased region" description="Low complexity" evidence="1">
    <location>
        <begin position="82"/>
        <end position="93"/>
    </location>
</feature>
<dbReference type="STRING" id="416944.SAMN05421548_11122"/>
<proteinExistence type="predicted"/>
<feature type="region of interest" description="Disordered" evidence="1">
    <location>
        <begin position="69"/>
        <end position="138"/>
    </location>
</feature>
<feature type="compositionally biased region" description="Low complexity" evidence="1">
    <location>
        <begin position="117"/>
        <end position="128"/>
    </location>
</feature>
<dbReference type="RefSeq" id="WP_091997369.1">
    <property type="nucleotide sequence ID" value="NZ_FMYQ01000011.1"/>
</dbReference>
<evidence type="ECO:0000256" key="1">
    <source>
        <dbReference type="SAM" id="MobiDB-lite"/>
    </source>
</evidence>
<evidence type="ECO:0000313" key="3">
    <source>
        <dbReference type="Proteomes" id="UP000198908"/>
    </source>
</evidence>
<dbReference type="EMBL" id="FMYQ01000011">
    <property type="protein sequence ID" value="SDC85242.1"/>
    <property type="molecule type" value="Genomic_DNA"/>
</dbReference>
<gene>
    <name evidence="2" type="ORF">SAMN05421548_11122</name>
</gene>
<dbReference type="Proteomes" id="UP000198908">
    <property type="component" value="Unassembled WGS sequence"/>
</dbReference>
<reference evidence="3" key="1">
    <citation type="submission" date="2016-09" db="EMBL/GenBank/DDBJ databases">
        <authorList>
            <person name="Varghese N."/>
            <person name="Submissions S."/>
        </authorList>
    </citation>
    <scope>NUCLEOTIDE SEQUENCE [LARGE SCALE GENOMIC DNA]</scope>
    <source>
        <strain evidence="3">TNe-862</strain>
    </source>
</reference>
<dbReference type="AlphaFoldDB" id="A0A1G6PYF5"/>